<dbReference type="RefSeq" id="WP_147717683.1">
    <property type="nucleotide sequence ID" value="NZ_SAYE01000007.1"/>
</dbReference>
<organism evidence="1 2">
    <name type="scientific">Brachyspira aalborgi</name>
    <dbReference type="NCBI Taxonomy" id="29522"/>
    <lineage>
        <taxon>Bacteria</taxon>
        <taxon>Pseudomonadati</taxon>
        <taxon>Spirochaetota</taxon>
        <taxon>Spirochaetia</taxon>
        <taxon>Brachyspirales</taxon>
        <taxon>Brachyspiraceae</taxon>
        <taxon>Brachyspira</taxon>
    </lineage>
</organism>
<evidence type="ECO:0000313" key="1">
    <source>
        <dbReference type="EMBL" id="TXJ51866.1"/>
    </source>
</evidence>
<dbReference type="EMBL" id="SAYE01000007">
    <property type="protein sequence ID" value="TXJ51866.1"/>
    <property type="molecule type" value="Genomic_DNA"/>
</dbReference>
<name>A0A5C8FQL9_9SPIR</name>
<accession>A0A5C8FQL9</accession>
<dbReference type="InterPro" id="IPR007922">
    <property type="entry name" value="DciA-like"/>
</dbReference>
<dbReference type="AlphaFoldDB" id="A0A5C8FQL9"/>
<dbReference type="Proteomes" id="UP000322307">
    <property type="component" value="Unassembled WGS sequence"/>
</dbReference>
<gene>
    <name evidence="1" type="ORF">EPJ84_03730</name>
</gene>
<protein>
    <submittedName>
        <fullName evidence="1">DUF721 domain-containing protein</fullName>
    </submittedName>
</protein>
<dbReference type="Pfam" id="PF05258">
    <property type="entry name" value="DciA"/>
    <property type="match status" value="1"/>
</dbReference>
<reference evidence="1 2" key="1">
    <citation type="journal article" date="1992" name="Lakartidningen">
        <title>[Penicillin V and not amoxicillin is the first choice preparation in acute otitis].</title>
        <authorList>
            <person name="Kamme C."/>
            <person name="Lundgren K."/>
            <person name="Prellner K."/>
        </authorList>
    </citation>
    <scope>NUCLEOTIDE SEQUENCE [LARGE SCALE GENOMIC DNA]</scope>
    <source>
        <strain evidence="1 2">PC3939II</strain>
    </source>
</reference>
<comment type="caution">
    <text evidence="1">The sequence shown here is derived from an EMBL/GenBank/DDBJ whole genome shotgun (WGS) entry which is preliminary data.</text>
</comment>
<proteinExistence type="predicted"/>
<dbReference type="PANTHER" id="PTHR36456:SF1">
    <property type="entry name" value="UPF0232 PROTEIN SCO3875"/>
    <property type="match status" value="1"/>
</dbReference>
<evidence type="ECO:0000313" key="2">
    <source>
        <dbReference type="Proteomes" id="UP000322307"/>
    </source>
</evidence>
<dbReference type="PANTHER" id="PTHR36456">
    <property type="entry name" value="UPF0232 PROTEIN SCO3875"/>
    <property type="match status" value="1"/>
</dbReference>
<sequence>MHTIENILNEYSKRNINLFAYLKIAQKWNIIIGETLSKICYPSFYKNGILTLTVADSVWANEISMNRLNIFKNIKKETDIIVSELRTRVGEIENEENNNSIDKNIYDNQNISKNEISEKHKNWILEVIKESNIEDKKFEEIFYRILENVKKEDKDAN</sequence>